<dbReference type="InterPro" id="IPR027417">
    <property type="entry name" value="P-loop_NTPase"/>
</dbReference>
<organism evidence="6 7">
    <name type="scientific">Methylobacterium crusticola</name>
    <dbReference type="NCBI Taxonomy" id="1697972"/>
    <lineage>
        <taxon>Bacteria</taxon>
        <taxon>Pseudomonadati</taxon>
        <taxon>Pseudomonadota</taxon>
        <taxon>Alphaproteobacteria</taxon>
        <taxon>Hyphomicrobiales</taxon>
        <taxon>Methylobacteriaceae</taxon>
        <taxon>Methylobacterium</taxon>
    </lineage>
</organism>
<evidence type="ECO:0000256" key="4">
    <source>
        <dbReference type="ARBA" id="ARBA00022840"/>
    </source>
</evidence>
<dbReference type="PANTHER" id="PTHR42788:SF13">
    <property type="entry name" value="ALIPHATIC SULFONATES IMPORT ATP-BINDING PROTEIN SSUB"/>
    <property type="match status" value="1"/>
</dbReference>
<proteinExistence type="inferred from homology"/>
<reference evidence="6" key="1">
    <citation type="journal article" date="2021" name="Front. Microbiol.">
        <title>Comprehensive Comparative Genomics and Phenotyping of Methylobacterium Species.</title>
        <authorList>
            <person name="Alessa O."/>
            <person name="Ogura Y."/>
            <person name="Fujitani Y."/>
            <person name="Takami H."/>
            <person name="Hayashi T."/>
            <person name="Sahin N."/>
            <person name="Tani A."/>
        </authorList>
    </citation>
    <scope>NUCLEOTIDE SEQUENCE</scope>
    <source>
        <strain evidence="6">KCTC 52305</strain>
    </source>
</reference>
<dbReference type="EMBL" id="BPQH01000003">
    <property type="protein sequence ID" value="GJD48664.1"/>
    <property type="molecule type" value="Genomic_DNA"/>
</dbReference>
<dbReference type="SUPFAM" id="SSF52540">
    <property type="entry name" value="P-loop containing nucleoside triphosphate hydrolases"/>
    <property type="match status" value="1"/>
</dbReference>
<protein>
    <submittedName>
        <fullName evidence="6">Aliphatic sulfonates import ATP-binding protein SsuB</fullName>
    </submittedName>
</protein>
<dbReference type="Proteomes" id="UP001055167">
    <property type="component" value="Unassembled WGS sequence"/>
</dbReference>
<dbReference type="PANTHER" id="PTHR42788">
    <property type="entry name" value="TAURINE IMPORT ATP-BINDING PROTEIN-RELATED"/>
    <property type="match status" value="1"/>
</dbReference>
<dbReference type="InterPro" id="IPR003439">
    <property type="entry name" value="ABC_transporter-like_ATP-bd"/>
</dbReference>
<dbReference type="InterPro" id="IPR017871">
    <property type="entry name" value="ABC_transporter-like_CS"/>
</dbReference>
<dbReference type="RefSeq" id="WP_128564831.1">
    <property type="nucleotide sequence ID" value="NZ_BPQH01000003.1"/>
</dbReference>
<dbReference type="PROSITE" id="PS00211">
    <property type="entry name" value="ABC_TRANSPORTER_1"/>
    <property type="match status" value="1"/>
</dbReference>
<sequence length="273" mass="29393">MRAALEHAATAPGAQAERPAKVRVEGVSKAYPGPDGQAVTVLDAVSLAVADGEFLSLVGPSGCGKSTLLRLISGLAPATGGRIVIDGRTVTGPPPGVGFMFQRDTLLPWATVGQNIAVALELNGTPHAARAARIAELLQLLGLARYEHYRPSALSGGMRQRAALGRLLAYGPDLYLLDEPFGALDAMTKMSMGRELLRIWSRDAKSVVFVTHDIEEAVGLSDRVVVMEGPPGRIKREYRIGLPRPRDFREVRLLPEFRQLCEIIWQDLGQTPG</sequence>
<comment type="similarity">
    <text evidence="1">Belongs to the ABC transporter superfamily.</text>
</comment>
<dbReference type="CDD" id="cd03293">
    <property type="entry name" value="ABC_NrtD_SsuB_transporters"/>
    <property type="match status" value="1"/>
</dbReference>
<evidence type="ECO:0000256" key="3">
    <source>
        <dbReference type="ARBA" id="ARBA00022741"/>
    </source>
</evidence>
<dbReference type="Gene3D" id="3.40.50.300">
    <property type="entry name" value="P-loop containing nucleotide triphosphate hydrolases"/>
    <property type="match status" value="1"/>
</dbReference>
<evidence type="ECO:0000256" key="2">
    <source>
        <dbReference type="ARBA" id="ARBA00022448"/>
    </source>
</evidence>
<name>A0ABQ4QVF6_9HYPH</name>
<keyword evidence="7" id="KW-1185">Reference proteome</keyword>
<evidence type="ECO:0000256" key="1">
    <source>
        <dbReference type="ARBA" id="ARBA00005417"/>
    </source>
</evidence>
<reference evidence="6" key="2">
    <citation type="submission" date="2021-08" db="EMBL/GenBank/DDBJ databases">
        <authorList>
            <person name="Tani A."/>
            <person name="Ola A."/>
            <person name="Ogura Y."/>
            <person name="Katsura K."/>
            <person name="Hayashi T."/>
        </authorList>
    </citation>
    <scope>NUCLEOTIDE SEQUENCE</scope>
    <source>
        <strain evidence="6">KCTC 52305</strain>
    </source>
</reference>
<evidence type="ECO:0000313" key="7">
    <source>
        <dbReference type="Proteomes" id="UP001055167"/>
    </source>
</evidence>
<dbReference type="InterPro" id="IPR050166">
    <property type="entry name" value="ABC_transporter_ATP-bind"/>
</dbReference>
<evidence type="ECO:0000259" key="5">
    <source>
        <dbReference type="PROSITE" id="PS50893"/>
    </source>
</evidence>
<dbReference type="InterPro" id="IPR003593">
    <property type="entry name" value="AAA+_ATPase"/>
</dbReference>
<gene>
    <name evidence="6" type="primary">ssuB_3</name>
    <name evidence="6" type="ORF">OPKNFCMD_1387</name>
</gene>
<evidence type="ECO:0000313" key="6">
    <source>
        <dbReference type="EMBL" id="GJD48664.1"/>
    </source>
</evidence>
<dbReference type="GO" id="GO:0005524">
    <property type="term" value="F:ATP binding"/>
    <property type="evidence" value="ECO:0007669"/>
    <property type="project" value="UniProtKB-KW"/>
</dbReference>
<comment type="caution">
    <text evidence="6">The sequence shown here is derived from an EMBL/GenBank/DDBJ whole genome shotgun (WGS) entry which is preliminary data.</text>
</comment>
<feature type="domain" description="ABC transporter" evidence="5">
    <location>
        <begin position="22"/>
        <end position="254"/>
    </location>
</feature>
<dbReference type="SMART" id="SM00382">
    <property type="entry name" value="AAA"/>
    <property type="match status" value="1"/>
</dbReference>
<keyword evidence="3" id="KW-0547">Nucleotide-binding</keyword>
<dbReference type="PROSITE" id="PS50893">
    <property type="entry name" value="ABC_TRANSPORTER_2"/>
    <property type="match status" value="1"/>
</dbReference>
<accession>A0ABQ4QVF6</accession>
<keyword evidence="2" id="KW-0813">Transport</keyword>
<dbReference type="Pfam" id="PF00005">
    <property type="entry name" value="ABC_tran"/>
    <property type="match status" value="1"/>
</dbReference>
<keyword evidence="4 6" id="KW-0067">ATP-binding</keyword>